<evidence type="ECO:0000256" key="4">
    <source>
        <dbReference type="SAM" id="SignalP"/>
    </source>
</evidence>
<dbReference type="PANTHER" id="PTHR30085">
    <property type="entry name" value="AMINO ACID ABC TRANSPORTER PERMEASE"/>
    <property type="match status" value="1"/>
</dbReference>
<sequence>MKKVSLLALGAGFLASLAITPEPVLAQDSTLEIVKNRGILRCQVGTPAPGFYSLSDDGKWSGFDVENCRAVSAAIFGDPDKIEYQSVTSAVRFTAMANGESDVLSRTTTWTLFRDTQLGLDFTTVNFYDGQGFMVTNDSGVTSALELAGATVCVLTGTTTELNLTDYSRTNSLDINPVVFEDSNVRDSTFFSGGCDAITNDKSSLASTRAKAPDQSIFTILPQTISKEPLGPVVRQNDSQWNDIVMWSLFAMINAEEMGINSGNVDEMKASSTNPEIKRMLGVEGDLNKGLGLEPEWAYNIIKTVGNYAENYEEFMGPKTVMNIPRAGSVNDLWTKGGLMYSPPFR</sequence>
<dbReference type="InterPro" id="IPR001638">
    <property type="entry name" value="Solute-binding_3/MltF_N"/>
</dbReference>
<keyword evidence="3 4" id="KW-0732">Signal</keyword>
<feature type="signal peptide" evidence="4">
    <location>
        <begin position="1"/>
        <end position="26"/>
    </location>
</feature>
<gene>
    <name evidence="6" type="ORF">SAMN05660686_00417</name>
</gene>
<feature type="domain" description="Solute-binding protein family 3/N-terminal" evidence="5">
    <location>
        <begin position="39"/>
        <end position="268"/>
    </location>
</feature>
<evidence type="ECO:0000313" key="6">
    <source>
        <dbReference type="EMBL" id="SDF13996.1"/>
    </source>
</evidence>
<organism evidence="6 7">
    <name type="scientific">Thalassobaculum litoreum DSM 18839</name>
    <dbReference type="NCBI Taxonomy" id="1123362"/>
    <lineage>
        <taxon>Bacteria</taxon>
        <taxon>Pseudomonadati</taxon>
        <taxon>Pseudomonadota</taxon>
        <taxon>Alphaproteobacteria</taxon>
        <taxon>Rhodospirillales</taxon>
        <taxon>Thalassobaculaceae</taxon>
        <taxon>Thalassobaculum</taxon>
    </lineage>
</organism>
<dbReference type="CDD" id="cd13692">
    <property type="entry name" value="PBP2_BztA"/>
    <property type="match status" value="1"/>
</dbReference>
<dbReference type="Gene3D" id="3.40.190.10">
    <property type="entry name" value="Periplasmic binding protein-like II"/>
    <property type="match status" value="2"/>
</dbReference>
<evidence type="ECO:0000256" key="2">
    <source>
        <dbReference type="ARBA" id="ARBA00022448"/>
    </source>
</evidence>
<evidence type="ECO:0000259" key="5">
    <source>
        <dbReference type="SMART" id="SM00062"/>
    </source>
</evidence>
<dbReference type="AlphaFoldDB" id="A0A8G2EU39"/>
<evidence type="ECO:0000313" key="7">
    <source>
        <dbReference type="Proteomes" id="UP000198615"/>
    </source>
</evidence>
<feature type="chain" id="PRO_5034569147" evidence="4">
    <location>
        <begin position="27"/>
        <end position="346"/>
    </location>
</feature>
<keyword evidence="2" id="KW-0813">Transport</keyword>
<protein>
    <submittedName>
        <fullName evidence="6">Amino acid ABC transporter substrate-binding protein, PAAT family</fullName>
    </submittedName>
</protein>
<proteinExistence type="inferred from homology"/>
<dbReference type="Proteomes" id="UP000198615">
    <property type="component" value="Unassembled WGS sequence"/>
</dbReference>
<comment type="similarity">
    <text evidence="1">Belongs to the bacterial solute-binding protein 3 family.</text>
</comment>
<evidence type="ECO:0000256" key="3">
    <source>
        <dbReference type="ARBA" id="ARBA00022729"/>
    </source>
</evidence>
<reference evidence="6 7" key="1">
    <citation type="submission" date="2016-10" db="EMBL/GenBank/DDBJ databases">
        <authorList>
            <person name="Varghese N."/>
            <person name="Submissions S."/>
        </authorList>
    </citation>
    <scope>NUCLEOTIDE SEQUENCE [LARGE SCALE GENOMIC DNA]</scope>
    <source>
        <strain evidence="6 7">DSM 18839</strain>
    </source>
</reference>
<dbReference type="OrthoDB" id="9777941at2"/>
<accession>A0A8G2EU39</accession>
<dbReference type="Pfam" id="PF00497">
    <property type="entry name" value="SBP_bac_3"/>
    <property type="match status" value="1"/>
</dbReference>
<comment type="caution">
    <text evidence="6">The sequence shown here is derived from an EMBL/GenBank/DDBJ whole genome shotgun (WGS) entry which is preliminary data.</text>
</comment>
<name>A0A8G2EU39_9PROT</name>
<dbReference type="RefSeq" id="WP_093147780.1">
    <property type="nucleotide sequence ID" value="NZ_FNBW01000001.1"/>
</dbReference>
<dbReference type="EMBL" id="FNBW01000001">
    <property type="protein sequence ID" value="SDF13996.1"/>
    <property type="molecule type" value="Genomic_DNA"/>
</dbReference>
<dbReference type="SMART" id="SM00062">
    <property type="entry name" value="PBPb"/>
    <property type="match status" value="1"/>
</dbReference>
<keyword evidence="7" id="KW-1185">Reference proteome</keyword>
<evidence type="ECO:0000256" key="1">
    <source>
        <dbReference type="ARBA" id="ARBA00010333"/>
    </source>
</evidence>
<dbReference type="GO" id="GO:0006865">
    <property type="term" value="P:amino acid transport"/>
    <property type="evidence" value="ECO:0007669"/>
    <property type="project" value="TreeGrafter"/>
</dbReference>
<dbReference type="InterPro" id="IPR051455">
    <property type="entry name" value="Bact_solute-bind_prot3"/>
</dbReference>
<dbReference type="SUPFAM" id="SSF53850">
    <property type="entry name" value="Periplasmic binding protein-like II"/>
    <property type="match status" value="1"/>
</dbReference>
<dbReference type="PANTHER" id="PTHR30085:SF7">
    <property type="entry name" value="AMINO-ACID ABC TRANSPORTER-BINDING PROTEIN YHDW-RELATED"/>
    <property type="match status" value="1"/>
</dbReference>